<comment type="caution">
    <text evidence="1">The sequence shown here is derived from an EMBL/GenBank/DDBJ whole genome shotgun (WGS) entry which is preliminary data.</text>
</comment>
<dbReference type="Proteomes" id="UP001164539">
    <property type="component" value="Chromosome 8"/>
</dbReference>
<evidence type="ECO:0000313" key="2">
    <source>
        <dbReference type="Proteomes" id="UP001164539"/>
    </source>
</evidence>
<organism evidence="1 2">
    <name type="scientific">Melia azedarach</name>
    <name type="common">Chinaberry tree</name>
    <dbReference type="NCBI Taxonomy" id="155640"/>
    <lineage>
        <taxon>Eukaryota</taxon>
        <taxon>Viridiplantae</taxon>
        <taxon>Streptophyta</taxon>
        <taxon>Embryophyta</taxon>
        <taxon>Tracheophyta</taxon>
        <taxon>Spermatophyta</taxon>
        <taxon>Magnoliopsida</taxon>
        <taxon>eudicotyledons</taxon>
        <taxon>Gunneridae</taxon>
        <taxon>Pentapetalae</taxon>
        <taxon>rosids</taxon>
        <taxon>malvids</taxon>
        <taxon>Sapindales</taxon>
        <taxon>Meliaceae</taxon>
        <taxon>Melia</taxon>
    </lineage>
</organism>
<protein>
    <submittedName>
        <fullName evidence="1">RING-H2 finger protein</fullName>
    </submittedName>
</protein>
<gene>
    <name evidence="1" type="ORF">OWV82_014886</name>
</gene>
<sequence>MATVFFFILFASSMYVNAQASVVNCPPVKCGHDTADIHFPFWVKGQQSQHCGYPGFELVCKENTTLIHFPSYGDLVVKSISYDTKKLDLLDPKNCVHGVFLYLNLSGSPFRYYYVLKNYTYLNCSARLPPSFTEVPCLSGPGHHFYTVESSLAVPSSCRAVKSKAIPFAYSPYIADNAFGLGFTWDLPGCGDCKAIGIGGRKSFLSKAEFLKIAEDEAGLL</sequence>
<proteinExistence type="predicted"/>
<keyword evidence="2" id="KW-1185">Reference proteome</keyword>
<evidence type="ECO:0000313" key="1">
    <source>
        <dbReference type="EMBL" id="KAJ4712687.1"/>
    </source>
</evidence>
<accession>A0ACC1XML1</accession>
<dbReference type="EMBL" id="CM051401">
    <property type="protein sequence ID" value="KAJ4712687.1"/>
    <property type="molecule type" value="Genomic_DNA"/>
</dbReference>
<name>A0ACC1XML1_MELAZ</name>
<reference evidence="1 2" key="1">
    <citation type="journal article" date="2023" name="Science">
        <title>Complex scaffold remodeling in plant triterpene biosynthesis.</title>
        <authorList>
            <person name="De La Pena R."/>
            <person name="Hodgson H."/>
            <person name="Liu J.C."/>
            <person name="Stephenson M.J."/>
            <person name="Martin A.C."/>
            <person name="Owen C."/>
            <person name="Harkess A."/>
            <person name="Leebens-Mack J."/>
            <person name="Jimenez L.E."/>
            <person name="Osbourn A."/>
            <person name="Sattely E.S."/>
        </authorList>
    </citation>
    <scope>NUCLEOTIDE SEQUENCE [LARGE SCALE GENOMIC DNA]</scope>
    <source>
        <strain evidence="2">cv. JPN11</strain>
        <tissue evidence="1">Leaf</tissue>
    </source>
</reference>